<dbReference type="CDD" id="cd13137">
    <property type="entry name" value="MATE_NorM_like"/>
    <property type="match status" value="1"/>
</dbReference>
<comment type="subcellular location">
    <subcellularLocation>
        <location evidence="1">Cell membrane</location>
        <topology evidence="1">Multi-pass membrane protein</topology>
    </subcellularLocation>
</comment>
<evidence type="ECO:0000256" key="6">
    <source>
        <dbReference type="ARBA" id="ARBA00022692"/>
    </source>
</evidence>
<feature type="transmembrane region" description="Helical" evidence="11">
    <location>
        <begin position="95"/>
        <end position="114"/>
    </location>
</feature>
<feature type="transmembrane region" description="Helical" evidence="11">
    <location>
        <begin position="166"/>
        <end position="186"/>
    </location>
</feature>
<dbReference type="GO" id="GO:0005886">
    <property type="term" value="C:plasma membrane"/>
    <property type="evidence" value="ECO:0007669"/>
    <property type="project" value="UniProtKB-SubCell"/>
</dbReference>
<dbReference type="InterPro" id="IPR050222">
    <property type="entry name" value="MATE_MdtK"/>
</dbReference>
<proteinExistence type="inferred from homology"/>
<feature type="transmembrane region" description="Helical" evidence="11">
    <location>
        <begin position="375"/>
        <end position="397"/>
    </location>
</feature>
<dbReference type="AlphaFoldDB" id="A0A1Y2B2K0"/>
<dbReference type="OrthoDB" id="2126698at2759"/>
<feature type="transmembrane region" description="Helical" evidence="11">
    <location>
        <begin position="192"/>
        <end position="212"/>
    </location>
</feature>
<evidence type="ECO:0000256" key="10">
    <source>
        <dbReference type="ARBA" id="ARBA00031636"/>
    </source>
</evidence>
<feature type="transmembrane region" description="Helical" evidence="11">
    <location>
        <begin position="250"/>
        <end position="274"/>
    </location>
</feature>
<feature type="transmembrane region" description="Helical" evidence="11">
    <location>
        <begin position="347"/>
        <end position="368"/>
    </location>
</feature>
<dbReference type="GO" id="GO:0015297">
    <property type="term" value="F:antiporter activity"/>
    <property type="evidence" value="ECO:0007669"/>
    <property type="project" value="UniProtKB-KW"/>
</dbReference>
<evidence type="ECO:0000256" key="7">
    <source>
        <dbReference type="ARBA" id="ARBA00022989"/>
    </source>
</evidence>
<protein>
    <recommendedName>
        <fullName evidence="10">Multidrug-efflux transporter</fullName>
    </recommendedName>
</protein>
<keyword evidence="5" id="KW-1003">Cell membrane</keyword>
<keyword evidence="3" id="KW-0813">Transport</keyword>
<name>A0A1Y2B2K0_9FUNG</name>
<feature type="transmembrane region" description="Helical" evidence="11">
    <location>
        <begin position="403"/>
        <end position="427"/>
    </location>
</feature>
<evidence type="ECO:0000256" key="11">
    <source>
        <dbReference type="SAM" id="Phobius"/>
    </source>
</evidence>
<dbReference type="PIRSF" id="PIRSF006603">
    <property type="entry name" value="DinF"/>
    <property type="match status" value="1"/>
</dbReference>
<evidence type="ECO:0000313" key="12">
    <source>
        <dbReference type="EMBL" id="ORY29052.1"/>
    </source>
</evidence>
<dbReference type="STRING" id="1754190.A0A1Y2B2K0"/>
<evidence type="ECO:0000313" key="13">
    <source>
        <dbReference type="Proteomes" id="UP000193920"/>
    </source>
</evidence>
<dbReference type="InterPro" id="IPR048279">
    <property type="entry name" value="MdtK-like"/>
</dbReference>
<evidence type="ECO:0000256" key="3">
    <source>
        <dbReference type="ARBA" id="ARBA00022448"/>
    </source>
</evidence>
<gene>
    <name evidence="12" type="ORF">LY90DRAFT_705598</name>
</gene>
<reference evidence="12 13" key="1">
    <citation type="submission" date="2016-08" db="EMBL/GenBank/DDBJ databases">
        <title>A Parts List for Fungal Cellulosomes Revealed by Comparative Genomics.</title>
        <authorList>
            <consortium name="DOE Joint Genome Institute"/>
            <person name="Haitjema C.H."/>
            <person name="Gilmore S.P."/>
            <person name="Henske J.K."/>
            <person name="Solomon K.V."/>
            <person name="De Groot R."/>
            <person name="Kuo A."/>
            <person name="Mondo S.J."/>
            <person name="Salamov A.A."/>
            <person name="Labutti K."/>
            <person name="Zhao Z."/>
            <person name="Chiniquy J."/>
            <person name="Barry K."/>
            <person name="Brewer H.M."/>
            <person name="Purvine S.O."/>
            <person name="Wright A.T."/>
            <person name="Boxma B."/>
            <person name="Van Alen T."/>
            <person name="Hackstein J.H."/>
            <person name="Baker S.E."/>
            <person name="Grigoriev I.V."/>
            <person name="O'Malley M.A."/>
        </authorList>
    </citation>
    <scope>NUCLEOTIDE SEQUENCE [LARGE SCALE GENOMIC DNA]</scope>
    <source>
        <strain evidence="12 13">G1</strain>
    </source>
</reference>
<dbReference type="PANTHER" id="PTHR43298">
    <property type="entry name" value="MULTIDRUG RESISTANCE PROTEIN NORM-RELATED"/>
    <property type="match status" value="1"/>
</dbReference>
<keyword evidence="9 11" id="KW-0472">Membrane</keyword>
<keyword evidence="7 11" id="KW-1133">Transmembrane helix</keyword>
<evidence type="ECO:0000256" key="1">
    <source>
        <dbReference type="ARBA" id="ARBA00004651"/>
    </source>
</evidence>
<dbReference type="PANTHER" id="PTHR43298:SF2">
    <property type="entry name" value="FMN_FAD EXPORTER YEEO-RELATED"/>
    <property type="match status" value="1"/>
</dbReference>
<evidence type="ECO:0000256" key="2">
    <source>
        <dbReference type="ARBA" id="ARBA00010199"/>
    </source>
</evidence>
<sequence length="440" mass="47748">MSTTSTKQKSVIRELITLAIPSIIEEILSTLLQYVDTAMVGHLGEEATAAVSTTTTIGWLIGAFLHSIGIALLAIMSKSVGEGNNDKLKKLAGQAVLLVIMFGLIVGAIALSLAKFIPIWMGTEENVRPNASKYFFIISLPMIFRTSSLVFGSCIRATLDTKTPMIVNLIANGINMILDYLLIYVADLKVTGAAIATAISFTISGTLMFIVFKNKKQFNLHMDSLKIDKEILKEIGKIALPAAGTQVTSCLGYVVFAGLVSGMGTSIFAAHSIAVNAETIFYIPGYGLSSATSAMIGNEKIMRFSTFITIGIMIISGIVLYLCAYPMMRIFTSSINAAELGAKMLKIVAFTEPFFGLMIAMQGIFYGLGKTVNVFIIETFGMWGIRIIFTVLCTKVWHTGLTQVWYCMIADNISKALLLAIAMIIFLRLKLPKLLAEETL</sequence>
<dbReference type="NCBIfam" id="TIGR00797">
    <property type="entry name" value="matE"/>
    <property type="match status" value="1"/>
</dbReference>
<evidence type="ECO:0000256" key="8">
    <source>
        <dbReference type="ARBA" id="ARBA00023065"/>
    </source>
</evidence>
<organism evidence="12 13">
    <name type="scientific">Neocallimastix californiae</name>
    <dbReference type="NCBI Taxonomy" id="1754190"/>
    <lineage>
        <taxon>Eukaryota</taxon>
        <taxon>Fungi</taxon>
        <taxon>Fungi incertae sedis</taxon>
        <taxon>Chytridiomycota</taxon>
        <taxon>Chytridiomycota incertae sedis</taxon>
        <taxon>Neocallimastigomycetes</taxon>
        <taxon>Neocallimastigales</taxon>
        <taxon>Neocallimastigaceae</taxon>
        <taxon>Neocallimastix</taxon>
    </lineage>
</organism>
<keyword evidence="6 11" id="KW-0812">Transmembrane</keyword>
<feature type="transmembrane region" description="Helical" evidence="11">
    <location>
        <begin position="304"/>
        <end position="327"/>
    </location>
</feature>
<feature type="transmembrane region" description="Helical" evidence="11">
    <location>
        <begin position="55"/>
        <end position="75"/>
    </location>
</feature>
<dbReference type="GO" id="GO:0006811">
    <property type="term" value="P:monoatomic ion transport"/>
    <property type="evidence" value="ECO:0007669"/>
    <property type="project" value="UniProtKB-KW"/>
</dbReference>
<dbReference type="Pfam" id="PF01554">
    <property type="entry name" value="MatE"/>
    <property type="match status" value="2"/>
</dbReference>
<dbReference type="GO" id="GO:0042910">
    <property type="term" value="F:xenobiotic transmembrane transporter activity"/>
    <property type="evidence" value="ECO:0007669"/>
    <property type="project" value="InterPro"/>
</dbReference>
<evidence type="ECO:0000256" key="9">
    <source>
        <dbReference type="ARBA" id="ARBA00023136"/>
    </source>
</evidence>
<evidence type="ECO:0000256" key="4">
    <source>
        <dbReference type="ARBA" id="ARBA00022449"/>
    </source>
</evidence>
<keyword evidence="4" id="KW-0050">Antiport</keyword>
<keyword evidence="8" id="KW-0406">Ion transport</keyword>
<comment type="caution">
    <text evidence="12">The sequence shown here is derived from an EMBL/GenBank/DDBJ whole genome shotgun (WGS) entry which is preliminary data.</text>
</comment>
<keyword evidence="13" id="KW-1185">Reference proteome</keyword>
<dbReference type="EMBL" id="MCOG01000182">
    <property type="protein sequence ID" value="ORY29052.1"/>
    <property type="molecule type" value="Genomic_DNA"/>
</dbReference>
<dbReference type="Proteomes" id="UP000193920">
    <property type="component" value="Unassembled WGS sequence"/>
</dbReference>
<accession>A0A1Y2B2K0</accession>
<evidence type="ECO:0000256" key="5">
    <source>
        <dbReference type="ARBA" id="ARBA00022475"/>
    </source>
</evidence>
<comment type="similarity">
    <text evidence="2">Belongs to the multi antimicrobial extrusion (MATE) (TC 2.A.66.1) family.</text>
</comment>
<dbReference type="InterPro" id="IPR002528">
    <property type="entry name" value="MATE_fam"/>
</dbReference>